<name>A0A8S5VDS6_9CAUD</name>
<evidence type="ECO:0000313" key="1">
    <source>
        <dbReference type="EMBL" id="DAG04922.1"/>
    </source>
</evidence>
<proteinExistence type="predicted"/>
<accession>A0A8S5VDS6</accession>
<protein>
    <submittedName>
        <fullName evidence="1">Minor capsid protein</fullName>
    </submittedName>
</protein>
<dbReference type="EMBL" id="BK016246">
    <property type="protein sequence ID" value="DAG04922.1"/>
    <property type="molecule type" value="Genomic_DNA"/>
</dbReference>
<reference evidence="1" key="1">
    <citation type="journal article" date="2021" name="Proc. Natl. Acad. Sci. U.S.A.">
        <title>A Catalog of Tens of Thousands of Viruses from Human Metagenomes Reveals Hidden Associations with Chronic Diseases.</title>
        <authorList>
            <person name="Tisza M.J."/>
            <person name="Buck C.B."/>
        </authorList>
    </citation>
    <scope>NUCLEOTIDE SEQUENCE</scope>
    <source>
        <strain evidence="1">CtClL93</strain>
    </source>
</reference>
<organism evidence="1">
    <name type="scientific">Siphoviridae sp. ctClL93</name>
    <dbReference type="NCBI Taxonomy" id="2825381"/>
    <lineage>
        <taxon>Viruses</taxon>
        <taxon>Duplodnaviria</taxon>
        <taxon>Heunggongvirae</taxon>
        <taxon>Uroviricota</taxon>
        <taxon>Caudoviricetes</taxon>
    </lineage>
</organism>
<sequence length="143" mass="16568">MNITIKIKPISAKGFRKACKLEEVVLADQIEKDTREYVPFLNGVLQKNTKVILNTIVYTADYVRYLWYGKVMVDEQGRHAVFYEGKGWRHRKGSHLHPIDKNLVFTQQHSPKAQSHWVEASYADNGKKWAEVAERGVKHFLGQ</sequence>
<dbReference type="InterPro" id="IPR021080">
    <property type="entry name" value="Minor_capsid_protein"/>
</dbReference>
<dbReference type="Pfam" id="PF11114">
    <property type="entry name" value="Minor_capsid_2"/>
    <property type="match status" value="1"/>
</dbReference>